<comment type="caution">
    <text evidence="7">The sequence shown here is derived from an EMBL/GenBank/DDBJ whole genome shotgun (WGS) entry which is preliminary data.</text>
</comment>
<keyword evidence="6" id="KW-1133">Transmembrane helix</keyword>
<proteinExistence type="inferred from homology"/>
<evidence type="ECO:0000256" key="3">
    <source>
        <dbReference type="ARBA" id="ARBA00022471"/>
    </source>
</evidence>
<evidence type="ECO:0000256" key="4">
    <source>
        <dbReference type="ARBA" id="ARBA00022525"/>
    </source>
</evidence>
<evidence type="ECO:0000256" key="2">
    <source>
        <dbReference type="ARBA" id="ARBA00005581"/>
    </source>
</evidence>
<dbReference type="GO" id="GO:0005576">
    <property type="term" value="C:extracellular region"/>
    <property type="evidence" value="ECO:0007669"/>
    <property type="project" value="UniProtKB-SubCell"/>
</dbReference>
<gene>
    <name evidence="7" type="ORF">BVC80_1543g63</name>
</gene>
<comment type="subcellular location">
    <subcellularLocation>
        <location evidence="1">Secreted</location>
    </subcellularLocation>
</comment>
<dbReference type="AlphaFoldDB" id="A0A200R1M9"/>
<sequence>MSTSTTLKSAVAVMMVVVVLFAGLFETGIADTIVMANKMKINKLVGIYCHVGFKSYDYDIEQGNKTLIELKNVGHFRDLVPPARCLGQWEEVDKEFTFVAYSESRDHNRCSNKCYMELRDLGLYGWNSTVQVWELVYKWPVHIVSN</sequence>
<dbReference type="EMBL" id="MVGT01000481">
    <property type="protein sequence ID" value="OVA16629.1"/>
    <property type="molecule type" value="Genomic_DNA"/>
</dbReference>
<protein>
    <recommendedName>
        <fullName evidence="9">S-protein homolog</fullName>
    </recommendedName>
</protein>
<evidence type="ECO:0008006" key="9">
    <source>
        <dbReference type="Google" id="ProtNLM"/>
    </source>
</evidence>
<dbReference type="GO" id="GO:0060320">
    <property type="term" value="P:rejection of self pollen"/>
    <property type="evidence" value="ECO:0007669"/>
    <property type="project" value="UniProtKB-KW"/>
</dbReference>
<name>A0A200R1M9_MACCD</name>
<keyword evidence="4" id="KW-0964">Secreted</keyword>
<dbReference type="InterPro" id="IPR010264">
    <property type="entry name" value="Self-incomp_S1"/>
</dbReference>
<dbReference type="InParanoid" id="A0A200R1M9"/>
<evidence type="ECO:0000313" key="8">
    <source>
        <dbReference type="Proteomes" id="UP000195402"/>
    </source>
</evidence>
<accession>A0A200R1M9</accession>
<evidence type="ECO:0000256" key="5">
    <source>
        <dbReference type="ARBA" id="ARBA00022729"/>
    </source>
</evidence>
<keyword evidence="8" id="KW-1185">Reference proteome</keyword>
<dbReference type="OMA" id="CRESCEM"/>
<keyword evidence="3" id="KW-0713">Self-incompatibility</keyword>
<feature type="transmembrane region" description="Helical" evidence="6">
    <location>
        <begin position="12"/>
        <end position="34"/>
    </location>
</feature>
<evidence type="ECO:0000256" key="6">
    <source>
        <dbReference type="SAM" id="Phobius"/>
    </source>
</evidence>
<keyword evidence="6" id="KW-0812">Transmembrane</keyword>
<comment type="similarity">
    <text evidence="2">Belongs to the plant self-incompatibility (S1) protein family.</text>
</comment>
<keyword evidence="6" id="KW-0472">Membrane</keyword>
<keyword evidence="5" id="KW-0732">Signal</keyword>
<evidence type="ECO:0000256" key="1">
    <source>
        <dbReference type="ARBA" id="ARBA00004613"/>
    </source>
</evidence>
<evidence type="ECO:0000313" key="7">
    <source>
        <dbReference type="EMBL" id="OVA16629.1"/>
    </source>
</evidence>
<dbReference type="Proteomes" id="UP000195402">
    <property type="component" value="Unassembled WGS sequence"/>
</dbReference>
<dbReference type="Pfam" id="PF05938">
    <property type="entry name" value="Self-incomp_S1"/>
    <property type="match status" value="1"/>
</dbReference>
<reference evidence="7 8" key="1">
    <citation type="journal article" date="2017" name="Mol. Plant">
        <title>The Genome of Medicinal Plant Macleaya cordata Provides New Insights into Benzylisoquinoline Alkaloids Metabolism.</title>
        <authorList>
            <person name="Liu X."/>
            <person name="Liu Y."/>
            <person name="Huang P."/>
            <person name="Ma Y."/>
            <person name="Qing Z."/>
            <person name="Tang Q."/>
            <person name="Cao H."/>
            <person name="Cheng P."/>
            <person name="Zheng Y."/>
            <person name="Yuan Z."/>
            <person name="Zhou Y."/>
            <person name="Liu J."/>
            <person name="Tang Z."/>
            <person name="Zhuo Y."/>
            <person name="Zhang Y."/>
            <person name="Yu L."/>
            <person name="Huang J."/>
            <person name="Yang P."/>
            <person name="Peng Q."/>
            <person name="Zhang J."/>
            <person name="Jiang W."/>
            <person name="Zhang Z."/>
            <person name="Lin K."/>
            <person name="Ro D.K."/>
            <person name="Chen X."/>
            <person name="Xiong X."/>
            <person name="Shang Y."/>
            <person name="Huang S."/>
            <person name="Zeng J."/>
        </authorList>
    </citation>
    <scope>NUCLEOTIDE SEQUENCE [LARGE SCALE GENOMIC DNA]</scope>
    <source>
        <strain evidence="8">cv. BLH2017</strain>
        <tissue evidence="7">Root</tissue>
    </source>
</reference>
<organism evidence="7 8">
    <name type="scientific">Macleaya cordata</name>
    <name type="common">Five-seeded plume-poppy</name>
    <name type="synonym">Bocconia cordata</name>
    <dbReference type="NCBI Taxonomy" id="56857"/>
    <lineage>
        <taxon>Eukaryota</taxon>
        <taxon>Viridiplantae</taxon>
        <taxon>Streptophyta</taxon>
        <taxon>Embryophyta</taxon>
        <taxon>Tracheophyta</taxon>
        <taxon>Spermatophyta</taxon>
        <taxon>Magnoliopsida</taxon>
        <taxon>Ranunculales</taxon>
        <taxon>Papaveraceae</taxon>
        <taxon>Papaveroideae</taxon>
        <taxon>Macleaya</taxon>
    </lineage>
</organism>